<dbReference type="InterPro" id="IPR012337">
    <property type="entry name" value="RNaseH-like_sf"/>
</dbReference>
<protein>
    <submittedName>
        <fullName evidence="2">3'-5' exonuclease</fullName>
    </submittedName>
</protein>
<keyword evidence="3" id="KW-1185">Reference proteome</keyword>
<keyword evidence="2" id="KW-0378">Hydrolase</keyword>
<dbReference type="Gene3D" id="3.30.420.10">
    <property type="entry name" value="Ribonuclease H-like superfamily/Ribonuclease H"/>
    <property type="match status" value="1"/>
</dbReference>
<dbReference type="InterPro" id="IPR019288">
    <property type="entry name" value="3'-5'_exonuclease_PolB-like"/>
</dbReference>
<dbReference type="RefSeq" id="WP_279298412.1">
    <property type="nucleotide sequence ID" value="NZ_JAOTIF010000016.1"/>
</dbReference>
<reference evidence="2" key="2">
    <citation type="submission" date="2023-04" db="EMBL/GenBank/DDBJ databases">
        <title>Paracnuella aquatica gen. nov., sp. nov., a member of the family Chitinophagaceae isolated from a hot spring.</title>
        <authorList>
            <person name="Wang C."/>
        </authorList>
    </citation>
    <scope>NUCLEOTIDE SEQUENCE</scope>
    <source>
        <strain evidence="2">LB-8</strain>
    </source>
</reference>
<reference evidence="2" key="1">
    <citation type="submission" date="2022-09" db="EMBL/GenBank/DDBJ databases">
        <authorList>
            <person name="Yuan C."/>
            <person name="Ke Z."/>
        </authorList>
    </citation>
    <scope>NUCLEOTIDE SEQUENCE</scope>
    <source>
        <strain evidence="2">LB-8</strain>
    </source>
</reference>
<organism evidence="2 3">
    <name type="scientific">Paraflavisolibacter caeni</name>
    <dbReference type="NCBI Taxonomy" id="2982496"/>
    <lineage>
        <taxon>Bacteria</taxon>
        <taxon>Pseudomonadati</taxon>
        <taxon>Bacteroidota</taxon>
        <taxon>Chitinophagia</taxon>
        <taxon>Chitinophagales</taxon>
        <taxon>Chitinophagaceae</taxon>
        <taxon>Paraflavisolibacter</taxon>
    </lineage>
</organism>
<gene>
    <name evidence="2" type="ORF">OCK74_17780</name>
</gene>
<feature type="domain" description="Predicted 3'-5' exonuclease PolB-like" evidence="1">
    <location>
        <begin position="59"/>
        <end position="223"/>
    </location>
</feature>
<dbReference type="GO" id="GO:0004527">
    <property type="term" value="F:exonuclease activity"/>
    <property type="evidence" value="ECO:0007669"/>
    <property type="project" value="UniProtKB-KW"/>
</dbReference>
<evidence type="ECO:0000313" key="3">
    <source>
        <dbReference type="Proteomes" id="UP001155483"/>
    </source>
</evidence>
<dbReference type="GO" id="GO:0003676">
    <property type="term" value="F:nucleic acid binding"/>
    <property type="evidence" value="ECO:0007669"/>
    <property type="project" value="InterPro"/>
</dbReference>
<dbReference type="AlphaFoldDB" id="A0A9X3BJB6"/>
<dbReference type="Pfam" id="PF10108">
    <property type="entry name" value="DNA_pol_B_exo2"/>
    <property type="match status" value="1"/>
</dbReference>
<dbReference type="InterPro" id="IPR036397">
    <property type="entry name" value="RNaseH_sf"/>
</dbReference>
<comment type="caution">
    <text evidence="2">The sequence shown here is derived from an EMBL/GenBank/DDBJ whole genome shotgun (WGS) entry which is preliminary data.</text>
</comment>
<name>A0A9X3BJB6_9BACT</name>
<evidence type="ECO:0000313" key="2">
    <source>
        <dbReference type="EMBL" id="MCU7550973.1"/>
    </source>
</evidence>
<sequence>MNFNNILFLDIETVSQYETYENLPDDWRELWDIKAQLIMRNKEIETSETIYDKAGIYAEFGKIICISCGCIQGTGEAKKLMIKSFSGHDEKKLLTEFAEMLQKWADNNKLLCAHNGKEFDYPYICRRMVINNIPIPDAMQIAGKKPWDIKHLDTMELWKFGDYKSYTSLKLLAKVLGVPSPKDDIDGSMVYSVYWVEKDLDRIVTYCQKDVITLAQIYLRFYNQQLIKQENIEYKKLRKADI</sequence>
<dbReference type="EMBL" id="JAOTIF010000016">
    <property type="protein sequence ID" value="MCU7550973.1"/>
    <property type="molecule type" value="Genomic_DNA"/>
</dbReference>
<dbReference type="Proteomes" id="UP001155483">
    <property type="component" value="Unassembled WGS sequence"/>
</dbReference>
<dbReference type="CDD" id="cd05782">
    <property type="entry name" value="DNA_polB_like1_exo"/>
    <property type="match status" value="1"/>
</dbReference>
<keyword evidence="2" id="KW-0540">Nuclease</keyword>
<keyword evidence="2" id="KW-0269">Exonuclease</keyword>
<proteinExistence type="predicted"/>
<evidence type="ECO:0000259" key="1">
    <source>
        <dbReference type="Pfam" id="PF10108"/>
    </source>
</evidence>
<accession>A0A9X3BJB6</accession>
<dbReference type="SUPFAM" id="SSF53098">
    <property type="entry name" value="Ribonuclease H-like"/>
    <property type="match status" value="1"/>
</dbReference>